<name>A0A9D1G462_9FIRM</name>
<comment type="caution">
    <text evidence="1">The sequence shown here is derived from an EMBL/GenBank/DDBJ whole genome shotgun (WGS) entry which is preliminary data.</text>
</comment>
<dbReference type="InterPro" id="IPR023213">
    <property type="entry name" value="CAT-like_dom_sf"/>
</dbReference>
<protein>
    <recommendedName>
        <fullName evidence="3">Alcohol acetyltransferase</fullName>
    </recommendedName>
</protein>
<proteinExistence type="predicted"/>
<dbReference type="EMBL" id="DVJS01000076">
    <property type="protein sequence ID" value="HIS96990.1"/>
    <property type="molecule type" value="Genomic_DNA"/>
</dbReference>
<evidence type="ECO:0000313" key="2">
    <source>
        <dbReference type="Proteomes" id="UP000886876"/>
    </source>
</evidence>
<evidence type="ECO:0008006" key="3">
    <source>
        <dbReference type="Google" id="ProtNLM"/>
    </source>
</evidence>
<evidence type="ECO:0000313" key="1">
    <source>
        <dbReference type="EMBL" id="HIS96990.1"/>
    </source>
</evidence>
<organism evidence="1 2">
    <name type="scientific">Candidatus Scatomorpha pullistercoris</name>
    <dbReference type="NCBI Taxonomy" id="2840929"/>
    <lineage>
        <taxon>Bacteria</taxon>
        <taxon>Bacillati</taxon>
        <taxon>Bacillota</taxon>
        <taxon>Clostridia</taxon>
        <taxon>Eubacteriales</taxon>
        <taxon>Candidatus Scatomorpha</taxon>
    </lineage>
</organism>
<dbReference type="AlphaFoldDB" id="A0A9D1G462"/>
<dbReference type="Gene3D" id="3.30.559.30">
    <property type="entry name" value="Nonribosomal peptide synthetase, condensation domain"/>
    <property type="match status" value="1"/>
</dbReference>
<dbReference type="SUPFAM" id="SSF52777">
    <property type="entry name" value="CoA-dependent acyltransferases"/>
    <property type="match status" value="1"/>
</dbReference>
<accession>A0A9D1G462</accession>
<sequence>MSVAMEDAELARLLYALNARLDLPKKQRSAMLTDFRMAAERLTRDGLAPREASERLDPARLGEFYLRRPDRWYPLDDAAKIYPMSMTDGWMSVFRLSAYLDGEVEPELLQAALHFTLPRFPFFATRVRRGLFWHYIEAVNRRFEVSPETELPCAPMDISGGGSQAFRVMYYKNRVSVEFFHILTDGTGGLRFLTALVTEYLRLRGDIRQTPVPQEAEPDGEESENAFKRFAAECGQAQGGFAGRPAVRLRGKQAKQRPARILHFGLDAGELKKAARERQASVTALILAFMTEAAHAASDESRGDIRIQVPVNMRKFCPSKTLRNFSMYCAVSTPWQEAGRAGDILPQISAQLRENASEGAMRAMLAQTAATVRALGGVPLLIKRPAARFAYGLLGERAFTSTLSNLGRAELPPETAKHLEALDFVLGTGEQSRAACALVTLGERATLTITKLTEDPAFETRLLELLEAAGLSVELSGSMVYGA</sequence>
<gene>
    <name evidence="1" type="ORF">IAD42_03330</name>
</gene>
<reference evidence="1" key="1">
    <citation type="submission" date="2020-10" db="EMBL/GenBank/DDBJ databases">
        <authorList>
            <person name="Gilroy R."/>
        </authorList>
    </citation>
    <scope>NUCLEOTIDE SEQUENCE</scope>
    <source>
        <strain evidence="1">ChiHecec3B27-6122</strain>
    </source>
</reference>
<dbReference type="Gene3D" id="3.30.559.10">
    <property type="entry name" value="Chloramphenicol acetyltransferase-like domain"/>
    <property type="match status" value="1"/>
</dbReference>
<reference evidence="1" key="2">
    <citation type="journal article" date="2021" name="PeerJ">
        <title>Extensive microbial diversity within the chicken gut microbiome revealed by metagenomics and culture.</title>
        <authorList>
            <person name="Gilroy R."/>
            <person name="Ravi A."/>
            <person name="Getino M."/>
            <person name="Pursley I."/>
            <person name="Horton D.L."/>
            <person name="Alikhan N.F."/>
            <person name="Baker D."/>
            <person name="Gharbi K."/>
            <person name="Hall N."/>
            <person name="Watson M."/>
            <person name="Adriaenssens E.M."/>
            <person name="Foster-Nyarko E."/>
            <person name="Jarju S."/>
            <person name="Secka A."/>
            <person name="Antonio M."/>
            <person name="Oren A."/>
            <person name="Chaudhuri R.R."/>
            <person name="La Ragione R."/>
            <person name="Hildebrand F."/>
            <person name="Pallen M.J."/>
        </authorList>
    </citation>
    <scope>NUCLEOTIDE SEQUENCE</scope>
    <source>
        <strain evidence="1">ChiHecec3B27-6122</strain>
    </source>
</reference>
<dbReference type="Proteomes" id="UP000886876">
    <property type="component" value="Unassembled WGS sequence"/>
</dbReference>